<dbReference type="Gene3D" id="1.10.443.10">
    <property type="entry name" value="Intergrase catalytic core"/>
    <property type="match status" value="1"/>
</dbReference>
<protein>
    <recommendedName>
        <fullName evidence="5">Tyr recombinase domain-containing protein</fullName>
    </recommendedName>
</protein>
<dbReference type="SUPFAM" id="SSF56349">
    <property type="entry name" value="DNA breaking-rejoining enzymes"/>
    <property type="match status" value="1"/>
</dbReference>
<reference evidence="7" key="1">
    <citation type="submission" date="2018-03" db="EMBL/GenBank/DDBJ databases">
        <authorList>
            <person name="Rodrigo-Torres L."/>
            <person name="Arahal R. D."/>
            <person name="Lucena T."/>
        </authorList>
    </citation>
    <scope>NUCLEOTIDE SEQUENCE [LARGE SCALE GENOMIC DNA]</scope>
    <source>
        <strain evidence="7">CECT 7615</strain>
    </source>
</reference>
<accession>A0A2R8C5E0</accession>
<evidence type="ECO:0000256" key="1">
    <source>
        <dbReference type="ARBA" id="ARBA00008857"/>
    </source>
</evidence>
<name>A0A2R8C5E0_9RHOB</name>
<dbReference type="RefSeq" id="WP_108785916.1">
    <property type="nucleotide sequence ID" value="NZ_ONZG01000002.1"/>
</dbReference>
<gene>
    <name evidence="6" type="ORF">TRM7615_01149</name>
</gene>
<dbReference type="OrthoDB" id="7510934at2"/>
<evidence type="ECO:0000256" key="3">
    <source>
        <dbReference type="ARBA" id="ARBA00023125"/>
    </source>
</evidence>
<evidence type="ECO:0000313" key="6">
    <source>
        <dbReference type="EMBL" id="SPJ27659.1"/>
    </source>
</evidence>
<dbReference type="EMBL" id="ONZG01000002">
    <property type="protein sequence ID" value="SPJ27659.1"/>
    <property type="molecule type" value="Genomic_DNA"/>
</dbReference>
<keyword evidence="4" id="KW-0233">DNA recombination</keyword>
<dbReference type="PROSITE" id="PS51898">
    <property type="entry name" value="TYR_RECOMBINASE"/>
    <property type="match status" value="1"/>
</dbReference>
<dbReference type="Proteomes" id="UP000244898">
    <property type="component" value="Unassembled WGS sequence"/>
</dbReference>
<dbReference type="PANTHER" id="PTHR30629">
    <property type="entry name" value="PROPHAGE INTEGRASE"/>
    <property type="match status" value="1"/>
</dbReference>
<proteinExistence type="inferred from homology"/>
<keyword evidence="3" id="KW-0238">DNA-binding</keyword>
<dbReference type="Pfam" id="PF00589">
    <property type="entry name" value="Phage_integrase"/>
    <property type="match status" value="1"/>
</dbReference>
<dbReference type="PANTHER" id="PTHR30629:SF2">
    <property type="entry name" value="PROPHAGE INTEGRASE INTS-RELATED"/>
    <property type="match status" value="1"/>
</dbReference>
<keyword evidence="2" id="KW-0229">DNA integration</keyword>
<dbReference type="GO" id="GO:0015074">
    <property type="term" value="P:DNA integration"/>
    <property type="evidence" value="ECO:0007669"/>
    <property type="project" value="UniProtKB-KW"/>
</dbReference>
<dbReference type="InterPro" id="IPR013762">
    <property type="entry name" value="Integrase-like_cat_sf"/>
</dbReference>
<feature type="domain" description="Tyr recombinase" evidence="5">
    <location>
        <begin position="154"/>
        <end position="320"/>
    </location>
</feature>
<dbReference type="GO" id="GO:0003677">
    <property type="term" value="F:DNA binding"/>
    <property type="evidence" value="ECO:0007669"/>
    <property type="project" value="UniProtKB-KW"/>
</dbReference>
<dbReference type="AlphaFoldDB" id="A0A2R8C5E0"/>
<dbReference type="GO" id="GO:0006310">
    <property type="term" value="P:DNA recombination"/>
    <property type="evidence" value="ECO:0007669"/>
    <property type="project" value="UniProtKB-KW"/>
</dbReference>
<sequence>MVKKPKVWIHPKGYHYVRKDGRYVRIHAEPGTQAYDAEYWQILTGRKAASKTSFEILINSYRKSDRWTDLSARSRKDYERVHNYFLEKVGKKDATRTKRADIIAAMDANRHRIRFANYIQQIMNVLFEHAIDLGWMEQNPAKGIRHLKTPPEKKQPHIPWPDWAVEKFRNEANQMARLIFELGIGSVQRPDDWTRFRWNDFDGTGLRVVQQKTGRELYIPCTGYLIQTLETAPKNGLTILTKQDGTPLPYRRMAQIMRDERKRLGVEAYDLHALRYRGIHELALHGCTDDEIASYSGHTTKAMIEKYAGAARQRIRAGQAHKKRQ</sequence>
<dbReference type="Gene3D" id="1.10.150.130">
    <property type="match status" value="1"/>
</dbReference>
<keyword evidence="7" id="KW-1185">Reference proteome</keyword>
<evidence type="ECO:0000313" key="7">
    <source>
        <dbReference type="Proteomes" id="UP000244898"/>
    </source>
</evidence>
<dbReference type="InterPro" id="IPR002104">
    <property type="entry name" value="Integrase_catalytic"/>
</dbReference>
<evidence type="ECO:0000256" key="4">
    <source>
        <dbReference type="ARBA" id="ARBA00023172"/>
    </source>
</evidence>
<evidence type="ECO:0000256" key="2">
    <source>
        <dbReference type="ARBA" id="ARBA00022908"/>
    </source>
</evidence>
<organism evidence="6 7">
    <name type="scientific">Falsiruegeria mediterranea M17</name>
    <dbReference type="NCBI Taxonomy" id="1200281"/>
    <lineage>
        <taxon>Bacteria</taxon>
        <taxon>Pseudomonadati</taxon>
        <taxon>Pseudomonadota</taxon>
        <taxon>Alphaproteobacteria</taxon>
        <taxon>Rhodobacterales</taxon>
        <taxon>Roseobacteraceae</taxon>
        <taxon>Falsiruegeria</taxon>
    </lineage>
</organism>
<comment type="similarity">
    <text evidence="1">Belongs to the 'phage' integrase family.</text>
</comment>
<dbReference type="InterPro" id="IPR050808">
    <property type="entry name" value="Phage_Integrase"/>
</dbReference>
<evidence type="ECO:0000259" key="5">
    <source>
        <dbReference type="PROSITE" id="PS51898"/>
    </source>
</evidence>
<dbReference type="InterPro" id="IPR011010">
    <property type="entry name" value="DNA_brk_join_enz"/>
</dbReference>
<dbReference type="InterPro" id="IPR010998">
    <property type="entry name" value="Integrase_recombinase_N"/>
</dbReference>